<protein>
    <submittedName>
        <fullName evidence="1">Uncharacterized protein</fullName>
    </submittedName>
</protein>
<dbReference type="EMBL" id="CDMY01000553">
    <property type="protein sequence ID" value="CEM22570.1"/>
    <property type="molecule type" value="Genomic_DNA"/>
</dbReference>
<evidence type="ECO:0000313" key="1">
    <source>
        <dbReference type="EMBL" id="CEM22570.1"/>
    </source>
</evidence>
<organism evidence="1 2">
    <name type="scientific">Vitrella brassicaformis (strain CCMP3155)</name>
    <dbReference type="NCBI Taxonomy" id="1169540"/>
    <lineage>
        <taxon>Eukaryota</taxon>
        <taxon>Sar</taxon>
        <taxon>Alveolata</taxon>
        <taxon>Colpodellida</taxon>
        <taxon>Vitrellaceae</taxon>
        <taxon>Vitrella</taxon>
    </lineage>
</organism>
<dbReference type="InParanoid" id="A0A0G4G2R6"/>
<name>A0A0G4G2R6_VITBC</name>
<accession>A0A0G4G2R6</accession>
<gene>
    <name evidence="1" type="ORF">Vbra_16834</name>
</gene>
<reference evidence="1 2" key="1">
    <citation type="submission" date="2014-11" db="EMBL/GenBank/DDBJ databases">
        <authorList>
            <person name="Zhu J."/>
            <person name="Qi W."/>
            <person name="Song R."/>
        </authorList>
    </citation>
    <scope>NUCLEOTIDE SEQUENCE [LARGE SCALE GENOMIC DNA]</scope>
</reference>
<keyword evidence="2" id="KW-1185">Reference proteome</keyword>
<dbReference type="Proteomes" id="UP000041254">
    <property type="component" value="Unassembled WGS sequence"/>
</dbReference>
<dbReference type="OrthoDB" id="421393at2759"/>
<sequence>MQQDRWRASAAAAAGSAAQSASSPARKGVFVSLYREFPDITMPVRDFKDYAIARLKVLKDIERIYCLDATALDFGGDVDMGRYGQLVRQREDRVMRSLYEHGLAVEDPNGPLSTERAKECDEHSHFTLRLV</sequence>
<dbReference type="Gene3D" id="1.20.930.80">
    <property type="match status" value="1"/>
</dbReference>
<dbReference type="VEuPathDB" id="CryptoDB:Vbra_16834"/>
<evidence type="ECO:0000313" key="2">
    <source>
        <dbReference type="Proteomes" id="UP000041254"/>
    </source>
</evidence>
<dbReference type="AlphaFoldDB" id="A0A0G4G2R6"/>
<proteinExistence type="predicted"/>